<evidence type="ECO:0000256" key="6">
    <source>
        <dbReference type="SAM" id="Phobius"/>
    </source>
</evidence>
<feature type="chain" id="PRO_5046666441" evidence="7">
    <location>
        <begin position="29"/>
        <end position="502"/>
    </location>
</feature>
<keyword evidence="5" id="KW-0572">Peptidoglycan-anchor</keyword>
<dbReference type="SUPFAM" id="SSF49401">
    <property type="entry name" value="Bacterial adhesins"/>
    <property type="match status" value="1"/>
</dbReference>
<organism evidence="9 10">
    <name type="scientific">Trueperella bonasi</name>
    <dbReference type="NCBI Taxonomy" id="312286"/>
    <lineage>
        <taxon>Bacteria</taxon>
        <taxon>Bacillati</taxon>
        <taxon>Actinomycetota</taxon>
        <taxon>Actinomycetes</taxon>
        <taxon>Actinomycetales</taxon>
        <taxon>Actinomycetaceae</taxon>
        <taxon>Trueperella</taxon>
    </lineage>
</organism>
<keyword evidence="10" id="KW-1185">Reference proteome</keyword>
<evidence type="ECO:0000256" key="5">
    <source>
        <dbReference type="ARBA" id="ARBA00023088"/>
    </source>
</evidence>
<sequence length="502" mass="52784">MKIGKKPGILAGLGLALALLLAPGAAYAVSPDGDKGTINATLEATETGDVVGTAWHITTTNWNDDAQQYQAPQYSWASDSLADWVRANYSPYIGERNAVTAAFNDEIEQGSADQFYAELAKALKDGTVTGIGSTTAQATGGSASFADMDWGAHLVTFAGGVDVYQPSVAVVKPIQDPDTGDWTMEDPTLEIKSTPVPLTKAASVETVAIGDTVTFTVTVAVPKYPLEAVDTVYNFYDNLPNELTYVSGSANVTVGGVDLAGTAFSEARNLPQNADFGLEFNYGSVDNALGTNDPREITITYQANVNEGAVPGTAITNDAWVQYSNDPYDPAKASHKTVSASDTIHTYGIDVTKVDGQTPLPGAEFTLSKEGAELNFVEIAAGHYRLPVSGETGDPKLATDSEGKLLIDGLNVGTYSLTETKAPQDYVVREVDIEVTIADDNLDGVVDADKATDNEGRVALSVENTKGFDLPMTGAQGIVLTTLIGAGLLGTGAYLVLRTRKK</sequence>
<feature type="signal peptide" evidence="7">
    <location>
        <begin position="1"/>
        <end position="28"/>
    </location>
</feature>
<dbReference type="InterPro" id="IPR041033">
    <property type="entry name" value="SpaA_PFL_dom_1"/>
</dbReference>
<keyword evidence="3" id="KW-0964">Secreted</keyword>
<protein>
    <submittedName>
        <fullName evidence="9">Fimbrial isopeptide formation D2 family protein/LPXTG-motif cell wall-anchored protein</fullName>
    </submittedName>
</protein>
<dbReference type="Gene3D" id="2.60.40.10">
    <property type="entry name" value="Immunoglobulins"/>
    <property type="match status" value="1"/>
</dbReference>
<evidence type="ECO:0000256" key="3">
    <source>
        <dbReference type="ARBA" id="ARBA00022525"/>
    </source>
</evidence>
<dbReference type="PANTHER" id="PTHR36108:SF13">
    <property type="entry name" value="COLOSSIN-B-RELATED"/>
    <property type="match status" value="1"/>
</dbReference>
<evidence type="ECO:0000313" key="9">
    <source>
        <dbReference type="EMBL" id="MDP9806321.1"/>
    </source>
</evidence>
<dbReference type="InterPro" id="IPR008966">
    <property type="entry name" value="Adhesion_dom_sf"/>
</dbReference>
<dbReference type="NCBIfam" id="TIGR01167">
    <property type="entry name" value="LPXTG_anchor"/>
    <property type="match status" value="1"/>
</dbReference>
<evidence type="ECO:0000256" key="4">
    <source>
        <dbReference type="ARBA" id="ARBA00022729"/>
    </source>
</evidence>
<feature type="transmembrane region" description="Helical" evidence="6">
    <location>
        <begin position="478"/>
        <end position="497"/>
    </location>
</feature>
<dbReference type="PROSITE" id="PS50847">
    <property type="entry name" value="GRAM_POS_ANCHORING"/>
    <property type="match status" value="1"/>
</dbReference>
<evidence type="ECO:0000256" key="7">
    <source>
        <dbReference type="SAM" id="SignalP"/>
    </source>
</evidence>
<dbReference type="InterPro" id="IPR013783">
    <property type="entry name" value="Ig-like_fold"/>
</dbReference>
<keyword evidence="6" id="KW-0472">Membrane</keyword>
<keyword evidence="4 7" id="KW-0732">Signal</keyword>
<keyword evidence="6" id="KW-0812">Transmembrane</keyword>
<dbReference type="Proteomes" id="UP001243212">
    <property type="component" value="Unassembled WGS sequence"/>
</dbReference>
<dbReference type="EMBL" id="JAUSQX010000001">
    <property type="protein sequence ID" value="MDP9806321.1"/>
    <property type="molecule type" value="Genomic_DNA"/>
</dbReference>
<dbReference type="NCBIfam" id="TIGR04226">
    <property type="entry name" value="RrgB_K2N_iso_D2"/>
    <property type="match status" value="1"/>
</dbReference>
<keyword evidence="2" id="KW-0134">Cell wall</keyword>
<evidence type="ECO:0000256" key="2">
    <source>
        <dbReference type="ARBA" id="ARBA00022512"/>
    </source>
</evidence>
<accession>A0ABT9NFZ5</accession>
<dbReference type="InterPro" id="IPR026466">
    <property type="entry name" value="Fim_isopep_form_D2_dom"/>
</dbReference>
<dbReference type="NCBIfam" id="NF033902">
    <property type="entry name" value="iso_D2_wall_anc"/>
    <property type="match status" value="1"/>
</dbReference>
<evidence type="ECO:0000259" key="8">
    <source>
        <dbReference type="PROSITE" id="PS50847"/>
    </source>
</evidence>
<dbReference type="RefSeq" id="WP_307682553.1">
    <property type="nucleotide sequence ID" value="NZ_JAUSQX010000001.1"/>
</dbReference>
<dbReference type="Gene3D" id="2.60.40.740">
    <property type="match status" value="1"/>
</dbReference>
<comment type="similarity">
    <text evidence="1">Belongs to the serine-aspartate repeat-containing protein (SDr) family.</text>
</comment>
<dbReference type="InterPro" id="IPR019931">
    <property type="entry name" value="LPXTG_anchor"/>
</dbReference>
<reference evidence="9 10" key="1">
    <citation type="submission" date="2023-07" db="EMBL/GenBank/DDBJ databases">
        <title>Sequencing the genomes of 1000 actinobacteria strains.</title>
        <authorList>
            <person name="Klenk H.-P."/>
        </authorList>
    </citation>
    <scope>NUCLEOTIDE SEQUENCE [LARGE SCALE GENOMIC DNA]</scope>
    <source>
        <strain evidence="9 10">DSM 17163</strain>
    </source>
</reference>
<gene>
    <name evidence="9" type="ORF">J2S70_000903</name>
</gene>
<evidence type="ECO:0000313" key="10">
    <source>
        <dbReference type="Proteomes" id="UP001243212"/>
    </source>
</evidence>
<dbReference type="Pfam" id="PF17802">
    <property type="entry name" value="SpaA"/>
    <property type="match status" value="1"/>
</dbReference>
<comment type="caution">
    <text evidence="9">The sequence shown here is derived from an EMBL/GenBank/DDBJ whole genome shotgun (WGS) entry which is preliminary data.</text>
</comment>
<evidence type="ECO:0000256" key="1">
    <source>
        <dbReference type="ARBA" id="ARBA00007257"/>
    </source>
</evidence>
<feature type="domain" description="Gram-positive cocci surface proteins LPxTG" evidence="8">
    <location>
        <begin position="470"/>
        <end position="502"/>
    </location>
</feature>
<proteinExistence type="inferred from homology"/>
<dbReference type="PANTHER" id="PTHR36108">
    <property type="entry name" value="COLOSSIN-B-RELATED"/>
    <property type="match status" value="1"/>
</dbReference>
<name>A0ABT9NFZ5_9ACTO</name>
<dbReference type="InterPro" id="IPR048052">
    <property type="entry name" value="FM1-like"/>
</dbReference>
<keyword evidence="6" id="KW-1133">Transmembrane helix</keyword>